<sequence>MKSHKAFRGRGRIPDGFVARTSQAAYSERNWRDSTRLPQSKLPITTFDTASSYFEALAELHIAHLMNQRNDAIDSAEDCRRKLVARYLFRKLAREHRLTKQWASFDKGRSNFEPIAYLPLQYHTVPWQDRTSVQLDPAISSPTLMLLSQKLLDPKLLHLAYEHYETAVRSTNKSLENPAHATLDSSLLSVRLLDLFEALVFLSPGNIRARCALAGLSVPDSLGQGQAQEYFIFIMEETETDHVRARLGRILSGLASLRAENGGLVSDRMVQNGTDLDDEIGPLLEDMNRHAPYDSIEVEVAGEIRSYRCRIDRY</sequence>
<organism evidence="1 2">
    <name type="scientific">Aspergillus tanneri</name>
    <dbReference type="NCBI Taxonomy" id="1220188"/>
    <lineage>
        <taxon>Eukaryota</taxon>
        <taxon>Fungi</taxon>
        <taxon>Dikarya</taxon>
        <taxon>Ascomycota</taxon>
        <taxon>Pezizomycotina</taxon>
        <taxon>Eurotiomycetes</taxon>
        <taxon>Eurotiomycetidae</taxon>
        <taxon>Eurotiales</taxon>
        <taxon>Aspergillaceae</taxon>
        <taxon>Aspergillus</taxon>
        <taxon>Aspergillus subgen. Circumdati</taxon>
    </lineage>
</organism>
<comment type="caution">
    <text evidence="1">The sequence shown here is derived from an EMBL/GenBank/DDBJ whole genome shotgun (WGS) entry which is preliminary data.</text>
</comment>
<dbReference type="GeneID" id="54330923"/>
<evidence type="ECO:0000313" key="2">
    <source>
        <dbReference type="Proteomes" id="UP000324241"/>
    </source>
</evidence>
<accession>A0A5M9MAF4</accession>
<dbReference type="VEuPathDB" id="FungiDB:EYZ11_005131"/>
<dbReference type="OrthoDB" id="5412996at2759"/>
<name>A0A5M9MAF4_9EURO</name>
<dbReference type="EMBL" id="QUQM01000006">
    <property type="protein sequence ID" value="KAA8644025.1"/>
    <property type="molecule type" value="Genomic_DNA"/>
</dbReference>
<dbReference type="VEuPathDB" id="FungiDB:EYZ11_005118"/>
<proteinExistence type="predicted"/>
<evidence type="ECO:0000313" key="1">
    <source>
        <dbReference type="EMBL" id="KAA8644025.1"/>
    </source>
</evidence>
<reference evidence="1 2" key="1">
    <citation type="submission" date="2019-08" db="EMBL/GenBank/DDBJ databases">
        <title>The genome sequence of a newly discovered highly antifungal drug resistant Aspergillus species, Aspergillus tanneri NIH 1004.</title>
        <authorList>
            <person name="Mounaud S."/>
            <person name="Singh I."/>
            <person name="Joardar V."/>
            <person name="Pakala S."/>
            <person name="Pakala S."/>
            <person name="Venepally P."/>
            <person name="Chung J.K."/>
            <person name="Losada L."/>
            <person name="Nierman W.C."/>
        </authorList>
    </citation>
    <scope>NUCLEOTIDE SEQUENCE [LARGE SCALE GENOMIC DNA]</scope>
    <source>
        <strain evidence="1 2">NIH1004</strain>
    </source>
</reference>
<dbReference type="Proteomes" id="UP000324241">
    <property type="component" value="Unassembled WGS sequence"/>
</dbReference>
<dbReference type="RefSeq" id="XP_033423386.1">
    <property type="nucleotide sequence ID" value="XM_033572834.1"/>
</dbReference>
<protein>
    <submittedName>
        <fullName evidence="1">Uncharacterized protein</fullName>
    </submittedName>
</protein>
<gene>
    <name evidence="1" type="ORF">ATNIH1004_008221</name>
</gene>
<dbReference type="AlphaFoldDB" id="A0A5M9MAF4"/>